<dbReference type="PANTHER" id="PTHR37844:SF2">
    <property type="entry name" value="SER_THR PROTEIN PHOSPHATASE SUPERFAMILY (AFU_ORTHOLOGUE AFUA_1G14840)"/>
    <property type="match status" value="1"/>
</dbReference>
<dbReference type="GO" id="GO:0016787">
    <property type="term" value="F:hydrolase activity"/>
    <property type="evidence" value="ECO:0007669"/>
    <property type="project" value="InterPro"/>
</dbReference>
<evidence type="ECO:0000259" key="1">
    <source>
        <dbReference type="Pfam" id="PF00149"/>
    </source>
</evidence>
<sequence>MKLLILSDLHLEFQARASSRVNVAGNVPGTFAFNVAFNVADDFDAVVLAGDIQAPGHRGVAWAAAEPAFAGKPVFYVPGNHEYYGQVWDKELAAMRAAAQGTNVQVLDRDMVTLVSGVGSDAGKDQEPVRVLGATLWTDFKLKVLGADGQWRRDARLAAAEAGVGLNDFSVIRVQRSAPESGVRRLRPLDTVQWHHAARQWLLARLAEPWAGRTVVVTHHAPHPGSLAGCFERSGLSPAFVNDLPAACFQGVDLWVHGHTHDSFDYPVDRAGGGTCRVVCNPRGYVRWDGALENRAFEPARVVTV</sequence>
<reference evidence="2 3" key="1">
    <citation type="submission" date="2020-07" db="EMBL/GenBank/DDBJ databases">
        <title>Genomic Encyclopedia of Archaeal and Bacterial Type Strains, Phase II (KMG-II): from individual species to whole genera.</title>
        <authorList>
            <person name="Goeker M."/>
        </authorList>
    </citation>
    <scope>NUCLEOTIDE SEQUENCE [LARGE SCALE GENOMIC DNA]</scope>
    <source>
        <strain evidence="2 3">DSM 21226</strain>
    </source>
</reference>
<accession>A0A7Y9R1G6</accession>
<evidence type="ECO:0000313" key="3">
    <source>
        <dbReference type="Proteomes" id="UP000518288"/>
    </source>
</evidence>
<dbReference type="Pfam" id="PF00149">
    <property type="entry name" value="Metallophos"/>
    <property type="match status" value="1"/>
</dbReference>
<dbReference type="Gene3D" id="3.60.21.10">
    <property type="match status" value="1"/>
</dbReference>
<dbReference type="AlphaFoldDB" id="A0A7Y9R1G6"/>
<dbReference type="RefSeq" id="WP_179636373.1">
    <property type="nucleotide sequence ID" value="NZ_JACCFH010000002.1"/>
</dbReference>
<proteinExistence type="predicted"/>
<dbReference type="PANTHER" id="PTHR37844">
    <property type="entry name" value="SER/THR PROTEIN PHOSPHATASE SUPERFAMILY (AFU_ORTHOLOGUE AFUA_1G14840)"/>
    <property type="match status" value="1"/>
</dbReference>
<dbReference type="EMBL" id="JACCFH010000002">
    <property type="protein sequence ID" value="NYG35482.1"/>
    <property type="molecule type" value="Genomic_DNA"/>
</dbReference>
<protein>
    <submittedName>
        <fullName evidence="2">Putative phosphodiesterase</fullName>
    </submittedName>
</protein>
<dbReference type="InterPro" id="IPR004843">
    <property type="entry name" value="Calcineurin-like_PHP"/>
</dbReference>
<feature type="domain" description="Calcineurin-like phosphoesterase" evidence="1">
    <location>
        <begin position="1"/>
        <end position="262"/>
    </location>
</feature>
<organism evidence="2 3">
    <name type="scientific">Sphaerotilus montanus</name>
    <dbReference type="NCBI Taxonomy" id="522889"/>
    <lineage>
        <taxon>Bacteria</taxon>
        <taxon>Pseudomonadati</taxon>
        <taxon>Pseudomonadota</taxon>
        <taxon>Betaproteobacteria</taxon>
        <taxon>Burkholderiales</taxon>
        <taxon>Sphaerotilaceae</taxon>
        <taxon>Sphaerotilus</taxon>
    </lineage>
</organism>
<dbReference type="SUPFAM" id="SSF56300">
    <property type="entry name" value="Metallo-dependent phosphatases"/>
    <property type="match status" value="1"/>
</dbReference>
<gene>
    <name evidence="2" type="ORF">BDD16_004544</name>
</gene>
<keyword evidence="3" id="KW-1185">Reference proteome</keyword>
<dbReference type="InterPro" id="IPR029052">
    <property type="entry name" value="Metallo-depent_PP-like"/>
</dbReference>
<name>A0A7Y9R1G6_9BURK</name>
<dbReference type="Proteomes" id="UP000518288">
    <property type="component" value="Unassembled WGS sequence"/>
</dbReference>
<evidence type="ECO:0000313" key="2">
    <source>
        <dbReference type="EMBL" id="NYG35482.1"/>
    </source>
</evidence>
<comment type="caution">
    <text evidence="2">The sequence shown here is derived from an EMBL/GenBank/DDBJ whole genome shotgun (WGS) entry which is preliminary data.</text>
</comment>